<dbReference type="EMBL" id="AGEJ01000018">
    <property type="protein sequence ID" value="EMD16604.1"/>
    <property type="molecule type" value="Genomic_DNA"/>
</dbReference>
<evidence type="ECO:0000313" key="3">
    <source>
        <dbReference type="Proteomes" id="UP000011758"/>
    </source>
</evidence>
<dbReference type="InterPro" id="IPR051726">
    <property type="entry name" value="Chitin_Synth_Reg"/>
</dbReference>
<dbReference type="eggNOG" id="COG0790">
    <property type="taxonomic scope" value="Bacteria"/>
</dbReference>
<dbReference type="PANTHER" id="PTHR46430">
    <property type="entry name" value="PROTEIN SKT5-RELATED"/>
    <property type="match status" value="1"/>
</dbReference>
<name>M2PM20_9FIRM</name>
<keyword evidence="1" id="KW-0677">Repeat</keyword>
<dbReference type="SUPFAM" id="SSF81901">
    <property type="entry name" value="HCP-like"/>
    <property type="match status" value="1"/>
</dbReference>
<reference evidence="2 3" key="1">
    <citation type="submission" date="2013-02" db="EMBL/GenBank/DDBJ databases">
        <title>The Genome Sequence of Lactobacillus catenaformis F0143.</title>
        <authorList>
            <consortium name="The Broad Institute Genome Sequencing Platform"/>
            <person name="Earl A."/>
            <person name="Ward D."/>
            <person name="Feldgarden M."/>
            <person name="Gevers D."/>
            <person name="Izard J."/>
            <person name="Blanton J.M."/>
            <person name="Mathney J."/>
            <person name="Dewhirst F.E."/>
            <person name="Young S.K."/>
            <person name="Zeng Q."/>
            <person name="Gargeya S."/>
            <person name="Fitzgerald M."/>
            <person name="Haas B."/>
            <person name="Abouelleil A."/>
            <person name="Alvarado L."/>
            <person name="Arachchi H.M."/>
            <person name="Berlin A."/>
            <person name="Chapman S.B."/>
            <person name="Gearin G."/>
            <person name="Goldberg J."/>
            <person name="Griggs A."/>
            <person name="Gujja S."/>
            <person name="Hansen M."/>
            <person name="Heiman D."/>
            <person name="Howarth C."/>
            <person name="Larimer J."/>
            <person name="Lui A."/>
            <person name="MacDonald P.J.P."/>
            <person name="McCowen C."/>
            <person name="Montmayeur A."/>
            <person name="Murphy C."/>
            <person name="Neiman D."/>
            <person name="Pearson M."/>
            <person name="Priest M."/>
            <person name="Roberts A."/>
            <person name="Saif S."/>
            <person name="Shea T."/>
            <person name="Sisk P."/>
            <person name="Stolte C."/>
            <person name="Sykes S."/>
            <person name="Wortman J."/>
            <person name="Nusbaum C."/>
            <person name="Birren B."/>
        </authorList>
    </citation>
    <scope>NUCLEOTIDE SEQUENCE [LARGE SCALE GENOMIC DNA]</scope>
    <source>
        <strain evidence="2 3">OT 569</strain>
    </source>
</reference>
<dbReference type="InterPro" id="IPR006597">
    <property type="entry name" value="Sel1-like"/>
</dbReference>
<dbReference type="STRING" id="999415.HMPREF9943_01158"/>
<sequence length="325" mass="38329">MKIYNTKIKELCLDLIDKEDLTILWNIEEFEEKINSYSLDYYEESYLMVEALKAGAADQLILNRHISIKDQVDYLHTYHSMDENDALFIVAMMNDIIYHIDWNIEIINLEEAYQYALERDSIKDLRVIAFAYYDGLGVIQDYERAYELFLKLEYLGDDESYYYLGMMNELGLGTPVNKKQAIDFYRKGASLSENECLYALGKIEMNQGNVNDSVEYLSDSEDPRAYYLLGEYYRKNNDFFKAYTFYKKGSVFFHKECLYKLGYCYQYGSGTVINKDKAIQCYSYAYYLGDRSSAEALVYMLEGINEDHRYSKELLNQLRGQYEII</sequence>
<dbReference type="Pfam" id="PF08238">
    <property type="entry name" value="Sel1"/>
    <property type="match status" value="4"/>
</dbReference>
<keyword evidence="3" id="KW-1185">Reference proteome</keyword>
<organism evidence="2 3">
    <name type="scientific">Eggerthia catenaformis OT 569 = DSM 20559</name>
    <dbReference type="NCBI Taxonomy" id="999415"/>
    <lineage>
        <taxon>Bacteria</taxon>
        <taxon>Bacillati</taxon>
        <taxon>Bacillota</taxon>
        <taxon>Erysipelotrichia</taxon>
        <taxon>Erysipelotrichales</taxon>
        <taxon>Coprobacillaceae</taxon>
        <taxon>Eggerthia</taxon>
    </lineage>
</organism>
<gene>
    <name evidence="2" type="ORF">HMPREF9943_01158</name>
</gene>
<dbReference type="OrthoDB" id="7056571at2"/>
<dbReference type="RefSeq" id="WP_004803027.1">
    <property type="nucleotide sequence ID" value="NZ_KB446648.1"/>
</dbReference>
<dbReference type="Proteomes" id="UP000011758">
    <property type="component" value="Unassembled WGS sequence"/>
</dbReference>
<proteinExistence type="predicted"/>
<protein>
    <recommendedName>
        <fullName evidence="4">Sel1 repeat protein</fullName>
    </recommendedName>
</protein>
<dbReference type="SMART" id="SM00671">
    <property type="entry name" value="SEL1"/>
    <property type="match status" value="4"/>
</dbReference>
<dbReference type="InterPro" id="IPR011990">
    <property type="entry name" value="TPR-like_helical_dom_sf"/>
</dbReference>
<dbReference type="BioCyc" id="ECAT999415-HMP:GTTI-1188-MONOMER"/>
<dbReference type="AlphaFoldDB" id="M2PM20"/>
<evidence type="ECO:0000256" key="1">
    <source>
        <dbReference type="ARBA" id="ARBA00022737"/>
    </source>
</evidence>
<comment type="caution">
    <text evidence="2">The sequence shown here is derived from an EMBL/GenBank/DDBJ whole genome shotgun (WGS) entry which is preliminary data.</text>
</comment>
<dbReference type="Gene3D" id="1.25.40.10">
    <property type="entry name" value="Tetratricopeptide repeat domain"/>
    <property type="match status" value="2"/>
</dbReference>
<evidence type="ECO:0000313" key="2">
    <source>
        <dbReference type="EMBL" id="EMD16604.1"/>
    </source>
</evidence>
<accession>M2PM20</accession>
<evidence type="ECO:0008006" key="4">
    <source>
        <dbReference type="Google" id="ProtNLM"/>
    </source>
</evidence>